<sequence>MGRLGLWAIPAVAVVALGLAAQEQIEKQVLITRGSETSAQQKEQQLQEMEKNRKMLDAFAERGSLADLEKAMEAYGTR</sequence>
<feature type="chain" id="PRO_5045199977" evidence="2">
    <location>
        <begin position="21"/>
        <end position="78"/>
    </location>
</feature>
<proteinExistence type="predicted"/>
<evidence type="ECO:0000313" key="3">
    <source>
        <dbReference type="EMBL" id="KAJ9666961.1"/>
    </source>
</evidence>
<dbReference type="Proteomes" id="UP001172684">
    <property type="component" value="Unassembled WGS sequence"/>
</dbReference>
<keyword evidence="2" id="KW-0732">Signal</keyword>
<dbReference type="EMBL" id="JAPDRL010000015">
    <property type="protein sequence ID" value="KAJ9666961.1"/>
    <property type="molecule type" value="Genomic_DNA"/>
</dbReference>
<keyword evidence="1" id="KW-0175">Coiled coil</keyword>
<protein>
    <submittedName>
        <fullName evidence="3">Uncharacterized protein</fullName>
    </submittedName>
</protein>
<name>A0ABQ9NX47_9PEZI</name>
<reference evidence="3" key="1">
    <citation type="submission" date="2022-10" db="EMBL/GenBank/DDBJ databases">
        <title>Culturing micro-colonial fungi from biological soil crusts in the Mojave desert and describing Neophaeococcomyces mojavensis, and introducing the new genera and species Taxawa tesnikishii.</title>
        <authorList>
            <person name="Kurbessoian T."/>
            <person name="Stajich J.E."/>
        </authorList>
    </citation>
    <scope>NUCLEOTIDE SEQUENCE</scope>
    <source>
        <strain evidence="3">TK_1</strain>
    </source>
</reference>
<feature type="coiled-coil region" evidence="1">
    <location>
        <begin position="32"/>
        <end position="59"/>
    </location>
</feature>
<feature type="signal peptide" evidence="2">
    <location>
        <begin position="1"/>
        <end position="20"/>
    </location>
</feature>
<evidence type="ECO:0000256" key="2">
    <source>
        <dbReference type="SAM" id="SignalP"/>
    </source>
</evidence>
<gene>
    <name evidence="3" type="ORF">H2201_002794</name>
</gene>
<accession>A0ABQ9NX47</accession>
<evidence type="ECO:0000256" key="1">
    <source>
        <dbReference type="SAM" id="Coils"/>
    </source>
</evidence>
<organism evidence="3 4">
    <name type="scientific">Coniosporium apollinis</name>
    <dbReference type="NCBI Taxonomy" id="61459"/>
    <lineage>
        <taxon>Eukaryota</taxon>
        <taxon>Fungi</taxon>
        <taxon>Dikarya</taxon>
        <taxon>Ascomycota</taxon>
        <taxon>Pezizomycotina</taxon>
        <taxon>Dothideomycetes</taxon>
        <taxon>Dothideomycetes incertae sedis</taxon>
        <taxon>Coniosporium</taxon>
    </lineage>
</organism>
<evidence type="ECO:0000313" key="4">
    <source>
        <dbReference type="Proteomes" id="UP001172684"/>
    </source>
</evidence>
<comment type="caution">
    <text evidence="3">The sequence shown here is derived from an EMBL/GenBank/DDBJ whole genome shotgun (WGS) entry which is preliminary data.</text>
</comment>
<keyword evidence="4" id="KW-1185">Reference proteome</keyword>